<comment type="caution">
    <text evidence="3">The sequence shown here is derived from an EMBL/GenBank/DDBJ whole genome shotgun (WGS) entry which is preliminary data.</text>
</comment>
<evidence type="ECO:0000259" key="1">
    <source>
        <dbReference type="Pfam" id="PF10074"/>
    </source>
</evidence>
<feature type="domain" description="Transcriptional regulator-like" evidence="2">
    <location>
        <begin position="15"/>
        <end position="77"/>
    </location>
</feature>
<evidence type="ECO:0008006" key="5">
    <source>
        <dbReference type="Google" id="ProtNLM"/>
    </source>
</evidence>
<accession>A0A059G238</accession>
<dbReference type="AlphaFoldDB" id="A0A059G238"/>
<dbReference type="STRING" id="1280953.HOC_19551"/>
<sequence>MRIRHIGEFSDILAGYAYASQLSSSDWAWEFLRRNRRFQANAMAQVPDVSSEAADARTTRLILMRRDRLAETWGLIFFPDPDLSARVTDVFWSDRAFPRKIAILGRERATDEPDELFDVGLRTGRVTHLTDARQREHLLIRAAASTLQVRYRGLPLFAGRAVKLDVSLSGISQASRQAQILAQAGHVFGHGETGAPRLTQQALRLRNALIALDAHDAGLTYRDTALILYDDQRVAHAWQSGSTAMKSEMVRLLAKGQRLRAGGYFRLLQGRLPANGRQAGCAQC</sequence>
<name>A0A059G238_9PROT</name>
<gene>
    <name evidence="3" type="ORF">HOC_19551</name>
</gene>
<dbReference type="eggNOG" id="COG5419">
    <property type="taxonomic scope" value="Bacteria"/>
</dbReference>
<evidence type="ECO:0000313" key="4">
    <source>
        <dbReference type="Proteomes" id="UP000024942"/>
    </source>
</evidence>
<feature type="domain" description="T6SS Transcription factor RovC-like DNA binding" evidence="1">
    <location>
        <begin position="195"/>
        <end position="269"/>
    </location>
</feature>
<dbReference type="Pfam" id="PF10074">
    <property type="entry name" value="RovC_DNA-bd"/>
    <property type="match status" value="1"/>
</dbReference>
<dbReference type="PATRIC" id="fig|1280953.3.peg.3903"/>
<dbReference type="Proteomes" id="UP000024942">
    <property type="component" value="Unassembled WGS sequence"/>
</dbReference>
<dbReference type="InterPro" id="IPR045465">
    <property type="entry name" value="Trans_reg_dom"/>
</dbReference>
<dbReference type="RefSeq" id="WP_035541750.1">
    <property type="nucleotide sequence ID" value="NZ_ARYL01000062.1"/>
</dbReference>
<dbReference type="EMBL" id="ARYL01000062">
    <property type="protein sequence ID" value="KDA00053.1"/>
    <property type="molecule type" value="Genomic_DNA"/>
</dbReference>
<evidence type="ECO:0000259" key="2">
    <source>
        <dbReference type="Pfam" id="PF20109"/>
    </source>
</evidence>
<evidence type="ECO:0000313" key="3">
    <source>
        <dbReference type="EMBL" id="KDA00053.1"/>
    </source>
</evidence>
<reference evidence="3 4" key="1">
    <citation type="journal article" date="2014" name="Antonie Van Leeuwenhoek">
        <title>Hyphomonas beringensis sp. nov. and Hyphomonas chukchiensis sp. nov., isolated from surface seawater of the Bering Sea and Chukchi Sea.</title>
        <authorList>
            <person name="Li C."/>
            <person name="Lai Q."/>
            <person name="Li G."/>
            <person name="Dong C."/>
            <person name="Wang J."/>
            <person name="Liao Y."/>
            <person name="Shao Z."/>
        </authorList>
    </citation>
    <scope>NUCLEOTIDE SEQUENCE [LARGE SCALE GENOMIC DNA]</scope>
    <source>
        <strain evidence="3 4">SCH89</strain>
    </source>
</reference>
<dbReference type="Pfam" id="PF20109">
    <property type="entry name" value="Trans_reg_dom"/>
    <property type="match status" value="1"/>
</dbReference>
<keyword evidence="4" id="KW-1185">Reference proteome</keyword>
<protein>
    <recommendedName>
        <fullName evidence="5">DUF2285 domain-containing protein</fullName>
    </recommendedName>
</protein>
<dbReference type="OrthoDB" id="9800831at2"/>
<dbReference type="InterPro" id="IPR018754">
    <property type="entry name" value="RovC-like_DNA-bd"/>
</dbReference>
<proteinExistence type="predicted"/>
<organism evidence="3 4">
    <name type="scientific">Hyphomonas oceanitis SCH89</name>
    <dbReference type="NCBI Taxonomy" id="1280953"/>
    <lineage>
        <taxon>Bacteria</taxon>
        <taxon>Pseudomonadati</taxon>
        <taxon>Pseudomonadota</taxon>
        <taxon>Alphaproteobacteria</taxon>
        <taxon>Hyphomonadales</taxon>
        <taxon>Hyphomonadaceae</taxon>
        <taxon>Hyphomonas</taxon>
    </lineage>
</organism>